<dbReference type="Pfam" id="PF07776">
    <property type="entry name" value="zf-AD"/>
    <property type="match status" value="1"/>
</dbReference>
<organism evidence="3 4">
    <name type="scientific">Lutzomyia longipalpis</name>
    <name type="common">Sand fly</name>
    <dbReference type="NCBI Taxonomy" id="7200"/>
    <lineage>
        <taxon>Eukaryota</taxon>
        <taxon>Metazoa</taxon>
        <taxon>Ecdysozoa</taxon>
        <taxon>Arthropoda</taxon>
        <taxon>Hexapoda</taxon>
        <taxon>Insecta</taxon>
        <taxon>Pterygota</taxon>
        <taxon>Neoptera</taxon>
        <taxon>Endopterygota</taxon>
        <taxon>Diptera</taxon>
        <taxon>Nematocera</taxon>
        <taxon>Psychodoidea</taxon>
        <taxon>Psychodidae</taxon>
        <taxon>Lutzomyia</taxon>
        <taxon>Lutzomyia</taxon>
    </lineage>
</organism>
<feature type="binding site" evidence="1">
    <location>
        <position position="68"/>
    </location>
    <ligand>
        <name>Zn(2+)</name>
        <dbReference type="ChEBI" id="CHEBI:29105"/>
    </ligand>
</feature>
<keyword evidence="1" id="KW-0479">Metal-binding</keyword>
<feature type="binding site" evidence="1">
    <location>
        <position position="23"/>
    </location>
    <ligand>
        <name>Zn(2+)</name>
        <dbReference type="ChEBI" id="CHEBI:29105"/>
    </ligand>
</feature>
<dbReference type="VEuPathDB" id="VectorBase:LLOJ005537"/>
<sequence length="118" mass="13618">MESSANPPNPDQTKAPESLCRLCLSRDCHIKSISDYESQKNRPEELQKFIEEATGIQIEQNDLAKGLCASCAGMVVTVVKFRRKCQKINMEMRNLREEFLKESPADDMELLLYYLRMK</sequence>
<dbReference type="SUPFAM" id="SSF57716">
    <property type="entry name" value="Glucocorticoid receptor-like (DNA-binding domain)"/>
    <property type="match status" value="1"/>
</dbReference>
<evidence type="ECO:0000256" key="1">
    <source>
        <dbReference type="PROSITE-ProRule" id="PRU01263"/>
    </source>
</evidence>
<dbReference type="GO" id="GO:0005634">
    <property type="term" value="C:nucleus"/>
    <property type="evidence" value="ECO:0007669"/>
    <property type="project" value="InterPro"/>
</dbReference>
<name>A0A1B0CLQ0_LUTLO</name>
<keyword evidence="4" id="KW-1185">Reference proteome</keyword>
<evidence type="ECO:0000313" key="3">
    <source>
        <dbReference type="EnsemblMetazoa" id="LLOJ005537-PA"/>
    </source>
</evidence>
<reference evidence="3" key="1">
    <citation type="submission" date="2020-05" db="UniProtKB">
        <authorList>
            <consortium name="EnsemblMetazoa"/>
        </authorList>
    </citation>
    <scope>IDENTIFICATION</scope>
    <source>
        <strain evidence="3">Jacobina</strain>
    </source>
</reference>
<dbReference type="AlphaFoldDB" id="A0A1B0CLQ0"/>
<evidence type="ECO:0000259" key="2">
    <source>
        <dbReference type="PROSITE" id="PS51915"/>
    </source>
</evidence>
<dbReference type="SMART" id="SM00868">
    <property type="entry name" value="zf-AD"/>
    <property type="match status" value="1"/>
</dbReference>
<protein>
    <recommendedName>
        <fullName evidence="2">ZAD domain-containing protein</fullName>
    </recommendedName>
</protein>
<dbReference type="Proteomes" id="UP000092461">
    <property type="component" value="Unassembled WGS sequence"/>
</dbReference>
<feature type="domain" description="ZAD" evidence="2">
    <location>
        <begin position="18"/>
        <end position="95"/>
    </location>
</feature>
<feature type="binding site" evidence="1">
    <location>
        <position position="20"/>
    </location>
    <ligand>
        <name>Zn(2+)</name>
        <dbReference type="ChEBI" id="CHEBI:29105"/>
    </ligand>
</feature>
<dbReference type="InterPro" id="IPR012934">
    <property type="entry name" value="Znf_AD"/>
</dbReference>
<dbReference type="GO" id="GO:0008270">
    <property type="term" value="F:zinc ion binding"/>
    <property type="evidence" value="ECO:0007669"/>
    <property type="project" value="UniProtKB-UniRule"/>
</dbReference>
<keyword evidence="1" id="KW-0863">Zinc-finger</keyword>
<evidence type="ECO:0000313" key="4">
    <source>
        <dbReference type="Proteomes" id="UP000092461"/>
    </source>
</evidence>
<dbReference type="Gene3D" id="3.40.1800.20">
    <property type="match status" value="1"/>
</dbReference>
<accession>A0A1B0CLQ0</accession>
<dbReference type="EnsemblMetazoa" id="LLOJ005537-RA">
    <property type="protein sequence ID" value="LLOJ005537-PA"/>
    <property type="gene ID" value="LLOJ005537"/>
</dbReference>
<dbReference type="VEuPathDB" id="VectorBase:LLONM1_004261"/>
<feature type="binding site" evidence="1">
    <location>
        <position position="71"/>
    </location>
    <ligand>
        <name>Zn(2+)</name>
        <dbReference type="ChEBI" id="CHEBI:29105"/>
    </ligand>
</feature>
<dbReference type="PROSITE" id="PS51915">
    <property type="entry name" value="ZAD"/>
    <property type="match status" value="1"/>
</dbReference>
<dbReference type="EMBL" id="AJWK01017494">
    <property type="status" value="NOT_ANNOTATED_CDS"/>
    <property type="molecule type" value="Genomic_DNA"/>
</dbReference>
<proteinExistence type="predicted"/>
<keyword evidence="1" id="KW-0862">Zinc</keyword>